<reference evidence="1 2" key="1">
    <citation type="journal article" date="2018" name="J. Allergy Clin. Immunol.">
        <title>High-quality assembly of Dermatophagoides pteronyssinus genome and transcriptome reveals a wide range of novel allergens.</title>
        <authorList>
            <person name="Liu X.Y."/>
            <person name="Yang K.Y."/>
            <person name="Wang M.Q."/>
            <person name="Kwok J.S."/>
            <person name="Zeng X."/>
            <person name="Yang Z."/>
            <person name="Xiao X.J."/>
            <person name="Lau C.P."/>
            <person name="Li Y."/>
            <person name="Huang Z.M."/>
            <person name="Ba J.G."/>
            <person name="Yim A.K."/>
            <person name="Ouyang C.Y."/>
            <person name="Ngai S.M."/>
            <person name="Chan T.F."/>
            <person name="Leung E.L."/>
            <person name="Liu L."/>
            <person name="Liu Z.G."/>
            <person name="Tsui S.K."/>
        </authorList>
    </citation>
    <scope>NUCLEOTIDE SEQUENCE [LARGE SCALE GENOMIC DNA]</scope>
    <source>
        <strain evidence="1">Derp</strain>
    </source>
</reference>
<keyword evidence="2" id="KW-1185">Reference proteome</keyword>
<proteinExistence type="predicted"/>
<reference evidence="1 2" key="2">
    <citation type="journal article" date="2022" name="Mol. Biol. Evol.">
        <title>Comparative Genomics Reveals Insights into the Divergent Evolution of Astigmatic Mites and Household Pest Adaptations.</title>
        <authorList>
            <person name="Xiong Q."/>
            <person name="Wan A.T."/>
            <person name="Liu X."/>
            <person name="Fung C.S."/>
            <person name="Xiao X."/>
            <person name="Malainual N."/>
            <person name="Hou J."/>
            <person name="Wang L."/>
            <person name="Wang M."/>
            <person name="Yang K.Y."/>
            <person name="Cui Y."/>
            <person name="Leung E.L."/>
            <person name="Nong W."/>
            <person name="Shin S.K."/>
            <person name="Au S.W."/>
            <person name="Jeong K.Y."/>
            <person name="Chew F.T."/>
            <person name="Hui J.H."/>
            <person name="Leung T.F."/>
            <person name="Tungtrongchitr A."/>
            <person name="Zhong N."/>
            <person name="Liu Z."/>
            <person name="Tsui S.K."/>
        </authorList>
    </citation>
    <scope>NUCLEOTIDE SEQUENCE [LARGE SCALE GENOMIC DNA]</scope>
    <source>
        <strain evidence="1">Derp</strain>
    </source>
</reference>
<sequence>MLDKYLQNVLMFVDLSDNQKQYPISLNPNVNPNLKVLHFLAVHSFSRRISTAKFNSEFKSKYELLINIDRSFEFKRRFSLHNVITVFDKSLAGPPTIPINSRLYAK</sequence>
<dbReference type="Proteomes" id="UP000887458">
    <property type="component" value="Unassembled WGS sequence"/>
</dbReference>
<accession>A0ABQ8JIE3</accession>
<evidence type="ECO:0000313" key="1">
    <source>
        <dbReference type="EMBL" id="KAH9422375.1"/>
    </source>
</evidence>
<gene>
    <name evidence="1" type="ORF">DERP_003050</name>
</gene>
<comment type="caution">
    <text evidence="1">The sequence shown here is derived from an EMBL/GenBank/DDBJ whole genome shotgun (WGS) entry which is preliminary data.</text>
</comment>
<organism evidence="1 2">
    <name type="scientific">Dermatophagoides pteronyssinus</name>
    <name type="common">European house dust mite</name>
    <dbReference type="NCBI Taxonomy" id="6956"/>
    <lineage>
        <taxon>Eukaryota</taxon>
        <taxon>Metazoa</taxon>
        <taxon>Ecdysozoa</taxon>
        <taxon>Arthropoda</taxon>
        <taxon>Chelicerata</taxon>
        <taxon>Arachnida</taxon>
        <taxon>Acari</taxon>
        <taxon>Acariformes</taxon>
        <taxon>Sarcoptiformes</taxon>
        <taxon>Astigmata</taxon>
        <taxon>Psoroptidia</taxon>
        <taxon>Analgoidea</taxon>
        <taxon>Pyroglyphidae</taxon>
        <taxon>Dermatophagoidinae</taxon>
        <taxon>Dermatophagoides</taxon>
    </lineage>
</organism>
<protein>
    <submittedName>
        <fullName evidence="1">Uncharacterized protein</fullName>
    </submittedName>
</protein>
<name>A0ABQ8JIE3_DERPT</name>
<dbReference type="EMBL" id="NJHN03000036">
    <property type="protein sequence ID" value="KAH9422375.1"/>
    <property type="molecule type" value="Genomic_DNA"/>
</dbReference>
<evidence type="ECO:0000313" key="2">
    <source>
        <dbReference type="Proteomes" id="UP000887458"/>
    </source>
</evidence>